<accession>A0A172UQZ3</accession>
<dbReference type="AlphaFoldDB" id="A0A172UQZ3"/>
<evidence type="ECO:0000313" key="1">
    <source>
        <dbReference type="EMBL" id="ANE81423.1"/>
    </source>
</evidence>
<protein>
    <submittedName>
        <fullName evidence="1">Uncharacterized protein</fullName>
    </submittedName>
</protein>
<sequence>MILRCGEQVLVHPADDRLVAVFHSRGQVSNVTGFEFDAVPLEQPPDRVVMTLLAGGDVAKDGHPPCLVEAPVHVAGESVPSSRLPG</sequence>
<dbReference type="Proteomes" id="UP000077143">
    <property type="component" value="Chromosome"/>
</dbReference>
<evidence type="ECO:0000313" key="2">
    <source>
        <dbReference type="Proteomes" id="UP000077143"/>
    </source>
</evidence>
<gene>
    <name evidence="1" type="ORF">A7U43_20885</name>
</gene>
<keyword evidence="2" id="KW-1185">Reference proteome</keyword>
<dbReference type="EMBL" id="CP015596">
    <property type="protein sequence ID" value="ANE81423.1"/>
    <property type="molecule type" value="Genomic_DNA"/>
</dbReference>
<organism evidence="1 2">
    <name type="scientific">Mycobacterium adipatum</name>
    <dbReference type="NCBI Taxonomy" id="1682113"/>
    <lineage>
        <taxon>Bacteria</taxon>
        <taxon>Bacillati</taxon>
        <taxon>Actinomycetota</taxon>
        <taxon>Actinomycetes</taxon>
        <taxon>Mycobacteriales</taxon>
        <taxon>Mycobacteriaceae</taxon>
        <taxon>Mycobacterium</taxon>
    </lineage>
</organism>
<name>A0A172UQZ3_9MYCO</name>
<proteinExistence type="predicted"/>
<reference evidence="1 2" key="1">
    <citation type="submission" date="2016-05" db="EMBL/GenBank/DDBJ databases">
        <title>Complete genome sequence of a phthalic acid esters degrading Mycobacterium sp. YC-RL4.</title>
        <authorList>
            <person name="Ren L."/>
            <person name="Fan S."/>
            <person name="Ruth N."/>
            <person name="Jia Y."/>
            <person name="Wang J."/>
            <person name="Qiao C."/>
        </authorList>
    </citation>
    <scope>NUCLEOTIDE SEQUENCE [LARGE SCALE GENOMIC DNA]</scope>
    <source>
        <strain evidence="1 2">YC-RL4</strain>
    </source>
</reference>
<dbReference type="KEGG" id="madi:A7U43_20885"/>